<dbReference type="InterPro" id="IPR052552">
    <property type="entry name" value="YeaO-like"/>
</dbReference>
<dbReference type="Proteomes" id="UP001595377">
    <property type="component" value="Unassembled WGS sequence"/>
</dbReference>
<evidence type="ECO:0000313" key="2">
    <source>
        <dbReference type="Proteomes" id="UP001595377"/>
    </source>
</evidence>
<dbReference type="Pfam" id="PF22752">
    <property type="entry name" value="DUF488-N3i"/>
    <property type="match status" value="1"/>
</dbReference>
<accession>A0ABV7DN73</accession>
<dbReference type="PANTHER" id="PTHR36849:SF1">
    <property type="entry name" value="CYTOPLASMIC PROTEIN"/>
    <property type="match status" value="1"/>
</dbReference>
<reference evidence="2" key="1">
    <citation type="journal article" date="2019" name="Int. J. Syst. Evol. Microbiol.">
        <title>The Global Catalogue of Microorganisms (GCM) 10K type strain sequencing project: providing services to taxonomists for standard genome sequencing and annotation.</title>
        <authorList>
            <consortium name="The Broad Institute Genomics Platform"/>
            <consortium name="The Broad Institute Genome Sequencing Center for Infectious Disease"/>
            <person name="Wu L."/>
            <person name="Ma J."/>
        </authorList>
    </citation>
    <scope>NUCLEOTIDE SEQUENCE [LARGE SCALE GENOMIC DNA]</scope>
    <source>
        <strain evidence="2">KCTC 52677</strain>
    </source>
</reference>
<organism evidence="1 2">
    <name type="scientific">Shinella pollutisoli</name>
    <dbReference type="NCBI Taxonomy" id="2250594"/>
    <lineage>
        <taxon>Bacteria</taxon>
        <taxon>Pseudomonadati</taxon>
        <taxon>Pseudomonadota</taxon>
        <taxon>Alphaproteobacteria</taxon>
        <taxon>Hyphomicrobiales</taxon>
        <taxon>Rhizobiaceae</taxon>
        <taxon>Shinella</taxon>
    </lineage>
</organism>
<evidence type="ECO:0000313" key="1">
    <source>
        <dbReference type="EMBL" id="MFC3075678.1"/>
    </source>
</evidence>
<name>A0ABV7DN73_9HYPH</name>
<dbReference type="PANTHER" id="PTHR36849">
    <property type="entry name" value="CYTOPLASMIC PROTEIN-RELATED"/>
    <property type="match status" value="1"/>
</dbReference>
<proteinExistence type="predicted"/>
<dbReference type="EMBL" id="JBHRSP010000038">
    <property type="protein sequence ID" value="MFC3075678.1"/>
    <property type="molecule type" value="Genomic_DNA"/>
</dbReference>
<gene>
    <name evidence="1" type="ORF">ACFOHH_21385</name>
</gene>
<comment type="caution">
    <text evidence="1">The sequence shown here is derived from an EMBL/GenBank/DDBJ whole genome shotgun (WGS) entry which is preliminary data.</text>
</comment>
<sequence length="115" mass="13592">MALQLKRVYDEPDPADGERILVDRLWPRGLNKQAARLDLWLKDVAPSAELRRWFHHGAERWEEFRIRYRDELRDNPHIAELRRKIAAGPVTLLYAARDRERNHALVLAEFLAGDK</sequence>
<dbReference type="RefSeq" id="WP_257318372.1">
    <property type="nucleotide sequence ID" value="NZ_JANFDG010000051.1"/>
</dbReference>
<protein>
    <submittedName>
        <fullName evidence="1">DUF488 domain-containing protein</fullName>
    </submittedName>
</protein>
<keyword evidence="2" id="KW-1185">Reference proteome</keyword>